<dbReference type="AlphaFoldDB" id="A0A0N4Y9Q4"/>
<keyword evidence="2" id="KW-1185">Reference proteome</keyword>
<dbReference type="EMBL" id="UYSL01020933">
    <property type="protein sequence ID" value="VDL76653.1"/>
    <property type="molecule type" value="Genomic_DNA"/>
</dbReference>
<accession>A0A0N4Y9Q4</accession>
<proteinExistence type="predicted"/>
<gene>
    <name evidence="1" type="ORF">NBR_LOCUS13064</name>
</gene>
<reference evidence="1 2" key="2">
    <citation type="submission" date="2018-11" db="EMBL/GenBank/DDBJ databases">
        <authorList>
            <consortium name="Pathogen Informatics"/>
        </authorList>
    </citation>
    <scope>NUCLEOTIDE SEQUENCE [LARGE SCALE GENOMIC DNA]</scope>
</reference>
<evidence type="ECO:0000313" key="2">
    <source>
        <dbReference type="Proteomes" id="UP000271162"/>
    </source>
</evidence>
<name>A0A0N4Y9Q4_NIPBR</name>
<reference evidence="3" key="1">
    <citation type="submission" date="2017-02" db="UniProtKB">
        <authorList>
            <consortium name="WormBaseParasite"/>
        </authorList>
    </citation>
    <scope>IDENTIFICATION</scope>
</reference>
<evidence type="ECO:0000313" key="3">
    <source>
        <dbReference type="WBParaSite" id="NBR_0001306301-mRNA-1"/>
    </source>
</evidence>
<organism evidence="3">
    <name type="scientific">Nippostrongylus brasiliensis</name>
    <name type="common">Rat hookworm</name>
    <dbReference type="NCBI Taxonomy" id="27835"/>
    <lineage>
        <taxon>Eukaryota</taxon>
        <taxon>Metazoa</taxon>
        <taxon>Ecdysozoa</taxon>
        <taxon>Nematoda</taxon>
        <taxon>Chromadorea</taxon>
        <taxon>Rhabditida</taxon>
        <taxon>Rhabditina</taxon>
        <taxon>Rhabditomorpha</taxon>
        <taxon>Strongyloidea</taxon>
        <taxon>Heligmosomidae</taxon>
        <taxon>Nippostrongylus</taxon>
    </lineage>
</organism>
<evidence type="ECO:0000313" key="1">
    <source>
        <dbReference type="EMBL" id="VDL76653.1"/>
    </source>
</evidence>
<sequence>MVEVVNMMDRYPMVLGVARITFSVSSMTKLPNIVGNNRKQFELKYVKQPAIRQATCGRIDPSIPLVPQTITATNIFRTIETTVMSVMKQPNT</sequence>
<dbReference type="WBParaSite" id="NBR_0001306301-mRNA-1">
    <property type="protein sequence ID" value="NBR_0001306301-mRNA-1"/>
    <property type="gene ID" value="NBR_0001306301"/>
</dbReference>
<protein>
    <submittedName>
        <fullName evidence="3">Ovule protein</fullName>
    </submittedName>
</protein>
<dbReference type="Proteomes" id="UP000271162">
    <property type="component" value="Unassembled WGS sequence"/>
</dbReference>